<reference evidence="10" key="1">
    <citation type="submission" date="2024-06" db="EMBL/GenBank/DDBJ databases">
        <authorList>
            <person name="Ryan C."/>
        </authorList>
    </citation>
    <scope>NUCLEOTIDE SEQUENCE [LARGE SCALE GENOMIC DNA]</scope>
</reference>
<keyword evidence="2" id="KW-0597">Phosphoprotein</keyword>
<evidence type="ECO:0000256" key="5">
    <source>
        <dbReference type="ARBA" id="ARBA00049280"/>
    </source>
</evidence>
<evidence type="ECO:0000313" key="10">
    <source>
        <dbReference type="Proteomes" id="UP001497457"/>
    </source>
</evidence>
<dbReference type="Gene3D" id="3.30.200.20">
    <property type="entry name" value="Phosphorylase Kinase, domain 1"/>
    <property type="match status" value="1"/>
</dbReference>
<keyword evidence="10" id="KW-1185">Reference proteome</keyword>
<comment type="catalytic activity">
    <reaction evidence="5">
        <text>[DNA-directed RNA polymerase] + ATP = phospho-[DNA-directed RNA polymerase] + ADP + H(+)</text>
        <dbReference type="Rhea" id="RHEA:10216"/>
        <dbReference type="Rhea" id="RHEA-COMP:11321"/>
        <dbReference type="Rhea" id="RHEA-COMP:11322"/>
        <dbReference type="ChEBI" id="CHEBI:15378"/>
        <dbReference type="ChEBI" id="CHEBI:30616"/>
        <dbReference type="ChEBI" id="CHEBI:43176"/>
        <dbReference type="ChEBI" id="CHEBI:68546"/>
        <dbReference type="ChEBI" id="CHEBI:456216"/>
        <dbReference type="EC" id="2.7.11.23"/>
    </reaction>
</comment>
<name>A0ABC8XJX8_9POAL</name>
<dbReference type="Gene3D" id="1.10.510.10">
    <property type="entry name" value="Transferase(Phosphotransferase) domain 1"/>
    <property type="match status" value="1"/>
</dbReference>
<dbReference type="Proteomes" id="UP001497457">
    <property type="component" value="Chromosome 14rd"/>
</dbReference>
<sequence length="319" mass="33847">MKRPATTAAAAGATRSSKRRRVSVGSTEHYEEVSRLGSGNYGAVVKARHRVTGQTVAIKLLSTAASDSGEDPALEASLHEACGDHPFIVGYHGLARDPATSRLCLVTECVDGPGTLQTAAAAARRSRSTRGDHRSVKICDFGLAMSASDAPPYEQAGTLAYKAPEMMLEMPAYDARVDAWSLGCVMAEVVGNGTPPFQGGADDDEDGQLRAIFDVLGVPDGATWPEFSSTPFATKVLPELEVVNRKNRLRDLFPEAVLSQQGFEVLDGLLTCNPGKRLTAGAALKHPWFAKVDALVLPREDEVASALPGKKMVRAACAK</sequence>
<dbReference type="PROSITE" id="PS00107">
    <property type="entry name" value="PROTEIN_KINASE_ATP"/>
    <property type="match status" value="1"/>
</dbReference>
<evidence type="ECO:0000256" key="7">
    <source>
        <dbReference type="SAM" id="MobiDB-lite"/>
    </source>
</evidence>
<dbReference type="InterPro" id="IPR050108">
    <property type="entry name" value="CDK"/>
</dbReference>
<gene>
    <name evidence="9" type="ORF">URODEC1_LOCUS23913</name>
</gene>
<dbReference type="EMBL" id="OZ075124">
    <property type="protein sequence ID" value="CAL4926428.1"/>
    <property type="molecule type" value="Genomic_DNA"/>
</dbReference>
<dbReference type="PANTHER" id="PTHR24056:SF395">
    <property type="entry name" value="PROTEIN KINASE DOMAIN-CONTAINING PROTEIN"/>
    <property type="match status" value="1"/>
</dbReference>
<feature type="region of interest" description="Disordered" evidence="7">
    <location>
        <begin position="1"/>
        <end position="29"/>
    </location>
</feature>
<dbReference type="InterPro" id="IPR017441">
    <property type="entry name" value="Protein_kinase_ATP_BS"/>
</dbReference>
<dbReference type="Pfam" id="PF00069">
    <property type="entry name" value="Pkinase"/>
    <property type="match status" value="2"/>
</dbReference>
<evidence type="ECO:0000256" key="2">
    <source>
        <dbReference type="ARBA" id="ARBA00022553"/>
    </source>
</evidence>
<dbReference type="PANTHER" id="PTHR24056">
    <property type="entry name" value="CELL DIVISION PROTEIN KINASE"/>
    <property type="match status" value="1"/>
</dbReference>
<dbReference type="GO" id="GO:0008353">
    <property type="term" value="F:RNA polymerase II CTD heptapeptide repeat kinase activity"/>
    <property type="evidence" value="ECO:0007669"/>
    <property type="project" value="UniProtKB-EC"/>
</dbReference>
<evidence type="ECO:0000259" key="8">
    <source>
        <dbReference type="PROSITE" id="PS50011"/>
    </source>
</evidence>
<proteinExistence type="predicted"/>
<feature type="binding site" evidence="6">
    <location>
        <position position="59"/>
    </location>
    <ligand>
        <name>ATP</name>
        <dbReference type="ChEBI" id="CHEBI:30616"/>
    </ligand>
</feature>
<evidence type="ECO:0000256" key="1">
    <source>
        <dbReference type="ARBA" id="ARBA00012409"/>
    </source>
</evidence>
<dbReference type="GO" id="GO:0005524">
    <property type="term" value="F:ATP binding"/>
    <property type="evidence" value="ECO:0007669"/>
    <property type="project" value="UniProtKB-UniRule"/>
</dbReference>
<keyword evidence="3 6" id="KW-0547">Nucleotide-binding</keyword>
<dbReference type="InterPro" id="IPR000719">
    <property type="entry name" value="Prot_kinase_dom"/>
</dbReference>
<keyword evidence="4 6" id="KW-0067">ATP-binding</keyword>
<feature type="compositionally biased region" description="Low complexity" evidence="7">
    <location>
        <begin position="1"/>
        <end position="15"/>
    </location>
</feature>
<dbReference type="AlphaFoldDB" id="A0ABC8XJX8"/>
<dbReference type="InterPro" id="IPR011009">
    <property type="entry name" value="Kinase-like_dom_sf"/>
</dbReference>
<evidence type="ECO:0000256" key="6">
    <source>
        <dbReference type="PROSITE-ProRule" id="PRU10141"/>
    </source>
</evidence>
<accession>A0ABC8XJX8</accession>
<evidence type="ECO:0000256" key="4">
    <source>
        <dbReference type="ARBA" id="ARBA00022840"/>
    </source>
</evidence>
<protein>
    <recommendedName>
        <fullName evidence="1">[RNA-polymerase]-subunit kinase</fullName>
        <ecNumber evidence="1">2.7.11.23</ecNumber>
    </recommendedName>
</protein>
<evidence type="ECO:0000313" key="9">
    <source>
        <dbReference type="EMBL" id="CAL4926428.1"/>
    </source>
</evidence>
<evidence type="ECO:0000256" key="3">
    <source>
        <dbReference type="ARBA" id="ARBA00022741"/>
    </source>
</evidence>
<dbReference type="PROSITE" id="PS50011">
    <property type="entry name" value="PROTEIN_KINASE_DOM"/>
    <property type="match status" value="1"/>
</dbReference>
<dbReference type="EC" id="2.7.11.23" evidence="1"/>
<dbReference type="SUPFAM" id="SSF56112">
    <property type="entry name" value="Protein kinase-like (PK-like)"/>
    <property type="match status" value="1"/>
</dbReference>
<reference evidence="9 10" key="2">
    <citation type="submission" date="2024-10" db="EMBL/GenBank/DDBJ databases">
        <authorList>
            <person name="Ryan C."/>
        </authorList>
    </citation>
    <scope>NUCLEOTIDE SEQUENCE [LARGE SCALE GENOMIC DNA]</scope>
</reference>
<organism evidence="9 10">
    <name type="scientific">Urochloa decumbens</name>
    <dbReference type="NCBI Taxonomy" id="240449"/>
    <lineage>
        <taxon>Eukaryota</taxon>
        <taxon>Viridiplantae</taxon>
        <taxon>Streptophyta</taxon>
        <taxon>Embryophyta</taxon>
        <taxon>Tracheophyta</taxon>
        <taxon>Spermatophyta</taxon>
        <taxon>Magnoliopsida</taxon>
        <taxon>Liliopsida</taxon>
        <taxon>Poales</taxon>
        <taxon>Poaceae</taxon>
        <taxon>PACMAD clade</taxon>
        <taxon>Panicoideae</taxon>
        <taxon>Panicodae</taxon>
        <taxon>Paniceae</taxon>
        <taxon>Melinidinae</taxon>
        <taxon>Urochloa</taxon>
    </lineage>
</organism>
<feature type="domain" description="Protein kinase" evidence="8">
    <location>
        <begin position="30"/>
        <end position="289"/>
    </location>
</feature>